<evidence type="ECO:0000256" key="1">
    <source>
        <dbReference type="ARBA" id="ARBA00008324"/>
    </source>
</evidence>
<comment type="similarity">
    <text evidence="1">Belongs to the thioesterase PaaI family.</text>
</comment>
<dbReference type="Gene3D" id="6.10.140.2220">
    <property type="match status" value="1"/>
</dbReference>
<dbReference type="PANTHER" id="PTHR21660:SF1">
    <property type="entry name" value="ACYL-COENZYME A THIOESTERASE 13"/>
    <property type="match status" value="1"/>
</dbReference>
<keyword evidence="5" id="KW-0862">Zinc</keyword>
<feature type="domain" description="MYND-type" evidence="7">
    <location>
        <begin position="444"/>
        <end position="499"/>
    </location>
</feature>
<keyword evidence="9" id="KW-1185">Reference proteome</keyword>
<dbReference type="PROSITE" id="PS50865">
    <property type="entry name" value="ZF_MYND_2"/>
    <property type="match status" value="1"/>
</dbReference>
<evidence type="ECO:0000256" key="5">
    <source>
        <dbReference type="ARBA" id="ARBA00022833"/>
    </source>
</evidence>
<dbReference type="InterPro" id="IPR002893">
    <property type="entry name" value="Znf_MYND"/>
</dbReference>
<evidence type="ECO:0000256" key="6">
    <source>
        <dbReference type="PROSITE-ProRule" id="PRU00134"/>
    </source>
</evidence>
<evidence type="ECO:0000256" key="2">
    <source>
        <dbReference type="ARBA" id="ARBA00022723"/>
    </source>
</evidence>
<keyword evidence="4" id="KW-0378">Hydrolase</keyword>
<protein>
    <recommendedName>
        <fullName evidence="7">MYND-type domain-containing protein</fullName>
    </recommendedName>
</protein>
<reference evidence="8 9" key="1">
    <citation type="journal article" date="2020" name="ISME J.">
        <title>Uncovering the hidden diversity of litter-decomposition mechanisms in mushroom-forming fungi.</title>
        <authorList>
            <person name="Floudas D."/>
            <person name="Bentzer J."/>
            <person name="Ahren D."/>
            <person name="Johansson T."/>
            <person name="Persson P."/>
            <person name="Tunlid A."/>
        </authorList>
    </citation>
    <scope>NUCLEOTIDE SEQUENCE [LARGE SCALE GENOMIC DNA]</scope>
    <source>
        <strain evidence="8 9">CBS 175.51</strain>
    </source>
</reference>
<evidence type="ECO:0000256" key="4">
    <source>
        <dbReference type="ARBA" id="ARBA00022801"/>
    </source>
</evidence>
<evidence type="ECO:0000259" key="7">
    <source>
        <dbReference type="PROSITE" id="PS50865"/>
    </source>
</evidence>
<dbReference type="Pfam" id="PF01753">
    <property type="entry name" value="zf-MYND"/>
    <property type="match status" value="1"/>
</dbReference>
<keyword evidence="3 6" id="KW-0863">Zinc-finger</keyword>
<gene>
    <name evidence="8" type="ORF">D9611_013663</name>
</gene>
<dbReference type="GO" id="GO:0047617">
    <property type="term" value="F:fatty acyl-CoA hydrolase activity"/>
    <property type="evidence" value="ECO:0007669"/>
    <property type="project" value="InterPro"/>
</dbReference>
<evidence type="ECO:0000313" key="8">
    <source>
        <dbReference type="EMBL" id="KAF5318948.1"/>
    </source>
</evidence>
<proteinExistence type="inferred from homology"/>
<dbReference type="Pfam" id="PF03061">
    <property type="entry name" value="4HBT"/>
    <property type="match status" value="1"/>
</dbReference>
<organism evidence="8 9">
    <name type="scientific">Ephemerocybe angulata</name>
    <dbReference type="NCBI Taxonomy" id="980116"/>
    <lineage>
        <taxon>Eukaryota</taxon>
        <taxon>Fungi</taxon>
        <taxon>Dikarya</taxon>
        <taxon>Basidiomycota</taxon>
        <taxon>Agaricomycotina</taxon>
        <taxon>Agaricomycetes</taxon>
        <taxon>Agaricomycetidae</taxon>
        <taxon>Agaricales</taxon>
        <taxon>Agaricineae</taxon>
        <taxon>Psathyrellaceae</taxon>
        <taxon>Ephemerocybe</taxon>
    </lineage>
</organism>
<dbReference type="OrthoDB" id="2918879at2759"/>
<sequence length="767" mass="85507">MSNRRTRDIENLLANVRLGSEEHVSQLQKNWPAKHTIQAAAALNSLLTVEKLPKLGELELEGWGLAQSCFFAFHRALEVPPARYQGSGTPLWVIFRDNIEGITSWMSLCVQQVDESATLHEIVQGAVFLTVDTFNRLLGVPELKEPLQTSTSAAAFVALIWRYISPQSGKPFYVVEQAEQPYNLGPDGRPLEIFTVDGIHDLVQFYTNGSKTAKEAFLLHLSQDGSPESGVDQFAQIAVARARRMAEFCKMPTRWEGEALARDIQHFSSTLGGILTLGNPVYIVPFRRHKILYEFMSTLCSYVRHLKRHSDSERCLMYSRWVVLDMQHWTDIPGLASTTIAAVCQLVKGGLLSVYLNFLIHEPWIEGRFKEACRHLGKWIASYSFYPSVHAAIMDALGRVDQNSLRELLNRREGHWTRLQWAALSYPIYNLGRPAMRLVESNKANICNNPSHASTNGILSRTSDPCTTLQACSGCHLAVYCSIQCQKQDWSQSGHREDCPQLTKVYSERVHAASWLHTSTRIFHLAILQETYRRSAKAGRLEAVRRATNPATPLNLLVICFDFVDSPATPEETPKLKRIFDLLEEFKAKDGRGRLIAHSLGVRRVESIVSGAQEPAETLLVEGKFKFRMQVVYVLASLQVVRGGDGLENPDLATVLGVHGGLILSLTDTLGSLAVASKGHFMTGVSTDIGTSFIRPAGKVGDTLHAKAVLTNMGKQLAYTRVDFTTPAGELVAYGYHTKYIARSSKHDENVKFTEDGEQVVEGKDLE</sequence>
<dbReference type="AlphaFoldDB" id="A0A8H5B9D2"/>
<dbReference type="PANTHER" id="PTHR21660">
    <property type="entry name" value="THIOESTERASE SUPERFAMILY MEMBER-RELATED"/>
    <property type="match status" value="1"/>
</dbReference>
<dbReference type="Gene3D" id="3.10.129.10">
    <property type="entry name" value="Hotdog Thioesterase"/>
    <property type="match status" value="1"/>
</dbReference>
<accession>A0A8H5B9D2</accession>
<dbReference type="InterPro" id="IPR039298">
    <property type="entry name" value="ACOT13"/>
</dbReference>
<name>A0A8H5B9D2_9AGAR</name>
<dbReference type="EMBL" id="JAACJK010000176">
    <property type="protein sequence ID" value="KAF5318948.1"/>
    <property type="molecule type" value="Genomic_DNA"/>
</dbReference>
<dbReference type="CDD" id="cd03443">
    <property type="entry name" value="PaaI_thioesterase"/>
    <property type="match status" value="1"/>
</dbReference>
<evidence type="ECO:0000313" key="9">
    <source>
        <dbReference type="Proteomes" id="UP000541558"/>
    </source>
</evidence>
<evidence type="ECO:0000256" key="3">
    <source>
        <dbReference type="ARBA" id="ARBA00022771"/>
    </source>
</evidence>
<dbReference type="InterPro" id="IPR006683">
    <property type="entry name" value="Thioestr_dom"/>
</dbReference>
<keyword evidence="2" id="KW-0479">Metal-binding</keyword>
<dbReference type="Proteomes" id="UP000541558">
    <property type="component" value="Unassembled WGS sequence"/>
</dbReference>
<dbReference type="GO" id="GO:0008270">
    <property type="term" value="F:zinc ion binding"/>
    <property type="evidence" value="ECO:0007669"/>
    <property type="project" value="UniProtKB-KW"/>
</dbReference>
<comment type="caution">
    <text evidence="8">The sequence shown here is derived from an EMBL/GenBank/DDBJ whole genome shotgun (WGS) entry which is preliminary data.</text>
</comment>
<dbReference type="SUPFAM" id="SSF144232">
    <property type="entry name" value="HIT/MYND zinc finger-like"/>
    <property type="match status" value="1"/>
</dbReference>
<dbReference type="SUPFAM" id="SSF54637">
    <property type="entry name" value="Thioesterase/thiol ester dehydrase-isomerase"/>
    <property type="match status" value="1"/>
</dbReference>
<dbReference type="InterPro" id="IPR029069">
    <property type="entry name" value="HotDog_dom_sf"/>
</dbReference>